<dbReference type="PRINTS" id="PR00702">
    <property type="entry name" value="ACRIFLAVINRP"/>
</dbReference>
<dbReference type="Gene3D" id="3.30.70.1320">
    <property type="entry name" value="Multidrug efflux transporter AcrB pore domain like"/>
    <property type="match status" value="1"/>
</dbReference>
<dbReference type="SUPFAM" id="SSF82714">
    <property type="entry name" value="Multidrug efflux transporter AcrB TolC docking domain, DN and DC subdomains"/>
    <property type="match status" value="2"/>
</dbReference>
<feature type="transmembrane region" description="Helical" evidence="2">
    <location>
        <begin position="461"/>
        <end position="485"/>
    </location>
</feature>
<keyword evidence="2" id="KW-0472">Membrane</keyword>
<dbReference type="SUPFAM" id="SSF82693">
    <property type="entry name" value="Multidrug efflux transporter AcrB pore domain, PN1, PN2, PC1 and PC2 subdomains"/>
    <property type="match status" value="4"/>
</dbReference>
<reference evidence="3 4" key="1">
    <citation type="submission" date="2019-03" db="EMBL/GenBank/DDBJ databases">
        <title>Genomic Encyclopedia of Type Strains, Phase IV (KMG-IV): sequencing the most valuable type-strain genomes for metagenomic binning, comparative biology and taxonomic classification.</title>
        <authorList>
            <person name="Goeker M."/>
        </authorList>
    </citation>
    <scope>NUCLEOTIDE SEQUENCE [LARGE SCALE GENOMIC DNA]</scope>
    <source>
        <strain evidence="3 4">DSM 100433</strain>
    </source>
</reference>
<feature type="transmembrane region" description="Helical" evidence="2">
    <location>
        <begin position="384"/>
        <end position="405"/>
    </location>
</feature>
<feature type="transmembrane region" description="Helical" evidence="2">
    <location>
        <begin position="897"/>
        <end position="917"/>
    </location>
</feature>
<gene>
    <name evidence="3" type="ORF">EDD78_101129</name>
</gene>
<evidence type="ECO:0000313" key="4">
    <source>
        <dbReference type="Proteomes" id="UP000294682"/>
    </source>
</evidence>
<dbReference type="OrthoDB" id="9757876at2"/>
<feature type="region of interest" description="Disordered" evidence="1">
    <location>
        <begin position="1001"/>
        <end position="1040"/>
    </location>
</feature>
<dbReference type="Gene3D" id="3.30.2090.10">
    <property type="entry name" value="Multidrug efflux transporter AcrB TolC docking domain, DN and DC subdomains"/>
    <property type="match status" value="2"/>
</dbReference>
<sequence length="1040" mass="112568">MRNLTKIALKRPVSILVCIITLVVFGVSSLIGTPLELTPNMEMPMFIVTTIYPGAGPEEVQDLVTKELESSVSTLSGLKNVDSRSMENMSLLILEMEYGTDMDVAHTDLQKKLDMAENGLPDEVTTAPTIIEMTMDSMPVIQLAVEQTGDVDLLNYLNDNIVPDFEKITGVAEVNVYGGQESYVQVRLDEQKLRQYGLDMSTVCSMVASSDFSLPVGSADQGSLSLSLRGGVSYPSPEALAKLPLTLKSGDIIHLSDIATVSQTQKKSDSVSRYNGRDAVSMSLTKRASASTNAVTGAVIRQVEQINQKDKAIQLDVIFNQSDEIWNSLWGVIESMILAIAISMVVLYLFLGDIKASLIVGTSMPTSVLVTLIIMSFSGMTFNMLSLGGLTIGVGMMVDNAIVVLDSCFKKRDEHRTFKDAALEGAGIVASAVTASTLTTVVVFLPIALMQGMSGQLFKDVGFTIVFALTASLISALTLVPLLFLKFKPVEKKDALVNRALRKVEQKYAVLIKKSLGHKKLVVLVAVVLLVVSFMLVPFIGVELMPSTDSGQISISISTRPGLKLEETSKIISRVEGLIGQYPDVDRYMVSGSDGGGEGAASFSIYLKDERKMSTYDIVDELRQETKDYLNCDVQVSAASMMSMGGTDTVVVNLIGNDRDKLQDAAGQVKELMYQNPGVVTVTSSLSDGSPQAEIVVDPVKSGAVGLTPVQVMGTLNSMISGKNVTNIRMGDHDYDIWVEFPEDTYQTVGDLGAINLTAPSGAQVPLLDIATIEYSNSPQMITRHNNQYTVSITAQTTTKNAAKINNEVTTAAMGMQLPEGVDHYMGGQNEQMAEEFSAIFAALGTAIFLVFVVMAIQFESMRFSLMVMISVPFSLIGAFLGLLLTRTTISMTSLMGFIMLVGIVVNNAIVLIDYTNQLREGGMKVRNALIKAGRSRLRPILMTTLTTVLGMVPLAVGLGSNGEMMRGMAMVVIGGLSASTILTLVLIPTFYLILSKRDEKNPNLRGDDDFDPEKPKIEYHQELPDDLNQSDDFPEIQPI</sequence>
<proteinExistence type="predicted"/>
<organism evidence="3 4">
    <name type="scientific">Harryflintia acetispora</name>
    <dbReference type="NCBI Taxonomy" id="1849041"/>
    <lineage>
        <taxon>Bacteria</taxon>
        <taxon>Bacillati</taxon>
        <taxon>Bacillota</taxon>
        <taxon>Clostridia</taxon>
        <taxon>Eubacteriales</taxon>
        <taxon>Oscillospiraceae</taxon>
        <taxon>Harryflintia</taxon>
    </lineage>
</organism>
<dbReference type="RefSeq" id="WP_079700253.1">
    <property type="nucleotide sequence ID" value="NZ_JADNAH010000057.1"/>
</dbReference>
<feature type="transmembrane region" description="Helical" evidence="2">
    <location>
        <begin position="938"/>
        <end position="957"/>
    </location>
</feature>
<dbReference type="AlphaFoldDB" id="A0A9X8ULK1"/>
<protein>
    <submittedName>
        <fullName evidence="3">CzcA family heavy metal efflux pump</fullName>
    </submittedName>
</protein>
<evidence type="ECO:0000256" key="1">
    <source>
        <dbReference type="SAM" id="MobiDB-lite"/>
    </source>
</evidence>
<evidence type="ECO:0000313" key="3">
    <source>
        <dbReference type="EMBL" id="TCL45148.1"/>
    </source>
</evidence>
<dbReference type="InterPro" id="IPR001036">
    <property type="entry name" value="Acrflvin-R"/>
</dbReference>
<keyword evidence="2" id="KW-0812">Transmembrane</keyword>
<feature type="compositionally biased region" description="Acidic residues" evidence="1">
    <location>
        <begin position="1025"/>
        <end position="1040"/>
    </location>
</feature>
<dbReference type="InterPro" id="IPR027463">
    <property type="entry name" value="AcrB_DN_DC_subdom"/>
</dbReference>
<dbReference type="GO" id="GO:0042910">
    <property type="term" value="F:xenobiotic transmembrane transporter activity"/>
    <property type="evidence" value="ECO:0007669"/>
    <property type="project" value="TreeGrafter"/>
</dbReference>
<evidence type="ECO:0000256" key="2">
    <source>
        <dbReference type="SAM" id="Phobius"/>
    </source>
</evidence>
<feature type="transmembrane region" description="Helical" evidence="2">
    <location>
        <begin position="969"/>
        <end position="995"/>
    </location>
</feature>
<dbReference type="GO" id="GO:0005886">
    <property type="term" value="C:plasma membrane"/>
    <property type="evidence" value="ECO:0007669"/>
    <property type="project" value="TreeGrafter"/>
</dbReference>
<feature type="transmembrane region" description="Helical" evidence="2">
    <location>
        <begin position="521"/>
        <end position="542"/>
    </location>
</feature>
<dbReference type="PANTHER" id="PTHR32063:SF0">
    <property type="entry name" value="SWARMING MOTILITY PROTEIN SWRC"/>
    <property type="match status" value="1"/>
</dbReference>
<feature type="transmembrane region" description="Helical" evidence="2">
    <location>
        <begin position="426"/>
        <end position="449"/>
    </location>
</feature>
<feature type="transmembrane region" description="Helical" evidence="2">
    <location>
        <begin position="12"/>
        <end position="31"/>
    </location>
</feature>
<dbReference type="Gene3D" id="1.20.1640.10">
    <property type="entry name" value="Multidrug efflux transporter AcrB transmembrane domain"/>
    <property type="match status" value="2"/>
</dbReference>
<feature type="transmembrane region" description="Helical" evidence="2">
    <location>
        <begin position="329"/>
        <end position="351"/>
    </location>
</feature>
<dbReference type="Gene3D" id="3.30.70.1440">
    <property type="entry name" value="Multidrug efflux transporter AcrB pore domain"/>
    <property type="match status" value="1"/>
</dbReference>
<keyword evidence="4" id="KW-1185">Reference proteome</keyword>
<feature type="transmembrane region" description="Helical" evidence="2">
    <location>
        <begin position="358"/>
        <end position="378"/>
    </location>
</feature>
<name>A0A9X8ULK1_9FIRM</name>
<dbReference type="PANTHER" id="PTHR32063">
    <property type="match status" value="1"/>
</dbReference>
<keyword evidence="2" id="KW-1133">Transmembrane helix</keyword>
<feature type="transmembrane region" description="Helical" evidence="2">
    <location>
        <begin position="837"/>
        <end position="857"/>
    </location>
</feature>
<comment type="caution">
    <text evidence="3">The sequence shown here is derived from an EMBL/GenBank/DDBJ whole genome shotgun (WGS) entry which is preliminary data.</text>
</comment>
<dbReference type="Gene3D" id="3.30.70.1430">
    <property type="entry name" value="Multidrug efflux transporter AcrB pore domain"/>
    <property type="match status" value="2"/>
</dbReference>
<accession>A0A9X8ULK1</accession>
<dbReference type="Proteomes" id="UP000294682">
    <property type="component" value="Unassembled WGS sequence"/>
</dbReference>
<dbReference type="Pfam" id="PF00873">
    <property type="entry name" value="ACR_tran"/>
    <property type="match status" value="1"/>
</dbReference>
<dbReference type="SUPFAM" id="SSF82866">
    <property type="entry name" value="Multidrug efflux transporter AcrB transmembrane domain"/>
    <property type="match status" value="2"/>
</dbReference>
<feature type="transmembrane region" description="Helical" evidence="2">
    <location>
        <begin position="864"/>
        <end position="885"/>
    </location>
</feature>
<dbReference type="EMBL" id="SLUK01000001">
    <property type="protein sequence ID" value="TCL45148.1"/>
    <property type="molecule type" value="Genomic_DNA"/>
</dbReference>
<feature type="compositionally biased region" description="Basic and acidic residues" evidence="1">
    <location>
        <begin position="1001"/>
        <end position="1024"/>
    </location>
</feature>